<protein>
    <recommendedName>
        <fullName evidence="1">Endonuclease/exonuclease/phosphatase domain-containing protein</fullName>
    </recommendedName>
</protein>
<dbReference type="Gene3D" id="3.60.10.10">
    <property type="entry name" value="Endonuclease/exonuclease/phosphatase"/>
    <property type="match status" value="1"/>
</dbReference>
<sequence>MEAIRDACPGAWLIIGDFNLILEESNKNNARINRRNLRNFRHTVAMLELLDLHLHARSYTWSNEQDSPILIKLDHALVSVDWEEQFPNCFLQALSSDASDHCPLLLCTSAAYHPKLHFHFDCFWLKLEGYKDAIT</sequence>
<reference evidence="2" key="1">
    <citation type="submission" date="2019-03" db="EMBL/GenBank/DDBJ databases">
        <title>WGS assembly of Setaria viridis.</title>
        <authorList>
            <person name="Huang P."/>
            <person name="Jenkins J."/>
            <person name="Grimwood J."/>
            <person name="Barry K."/>
            <person name="Healey A."/>
            <person name="Mamidi S."/>
            <person name="Sreedasyam A."/>
            <person name="Shu S."/>
            <person name="Feldman M."/>
            <person name="Wu J."/>
            <person name="Yu Y."/>
            <person name="Chen C."/>
            <person name="Johnson J."/>
            <person name="Rokhsar D."/>
            <person name="Baxter I."/>
            <person name="Schmutz J."/>
            <person name="Brutnell T."/>
            <person name="Kellogg E."/>
        </authorList>
    </citation>
    <scope>NUCLEOTIDE SEQUENCE [LARGE SCALE GENOMIC DNA]</scope>
</reference>
<proteinExistence type="predicted"/>
<dbReference type="EMBL" id="CM016557">
    <property type="protein sequence ID" value="TKW10689.1"/>
    <property type="molecule type" value="Genomic_DNA"/>
</dbReference>
<dbReference type="InterPro" id="IPR036691">
    <property type="entry name" value="Endo/exonu/phosph_ase_sf"/>
</dbReference>
<dbReference type="OMA" id="DMHGECH"/>
<dbReference type="PANTHER" id="PTHR33710:SF48">
    <property type="entry name" value="OS02G0307075 PROTEIN"/>
    <property type="match status" value="1"/>
</dbReference>
<evidence type="ECO:0000313" key="3">
    <source>
        <dbReference type="Proteomes" id="UP000298652"/>
    </source>
</evidence>
<dbReference type="AlphaFoldDB" id="A0A4U6UB12"/>
<dbReference type="PANTHER" id="PTHR33710">
    <property type="entry name" value="BNAC02G09200D PROTEIN"/>
    <property type="match status" value="1"/>
</dbReference>
<dbReference type="Proteomes" id="UP000298652">
    <property type="component" value="Chromosome 6"/>
</dbReference>
<dbReference type="InterPro" id="IPR005135">
    <property type="entry name" value="Endo/exonuclease/phosphatase"/>
</dbReference>
<name>A0A4U6UB12_SETVI</name>
<evidence type="ECO:0000259" key="1">
    <source>
        <dbReference type="Pfam" id="PF03372"/>
    </source>
</evidence>
<dbReference type="SUPFAM" id="SSF56219">
    <property type="entry name" value="DNase I-like"/>
    <property type="match status" value="1"/>
</dbReference>
<dbReference type="Gramene" id="TKW10689">
    <property type="protein sequence ID" value="TKW10689"/>
    <property type="gene ID" value="SEVIR_6G182800v2"/>
</dbReference>
<organism evidence="2 3">
    <name type="scientific">Setaria viridis</name>
    <name type="common">Green bristlegrass</name>
    <name type="synonym">Setaria italica subsp. viridis</name>
    <dbReference type="NCBI Taxonomy" id="4556"/>
    <lineage>
        <taxon>Eukaryota</taxon>
        <taxon>Viridiplantae</taxon>
        <taxon>Streptophyta</taxon>
        <taxon>Embryophyta</taxon>
        <taxon>Tracheophyta</taxon>
        <taxon>Spermatophyta</taxon>
        <taxon>Magnoliopsida</taxon>
        <taxon>Liliopsida</taxon>
        <taxon>Poales</taxon>
        <taxon>Poaceae</taxon>
        <taxon>PACMAD clade</taxon>
        <taxon>Panicoideae</taxon>
        <taxon>Panicodae</taxon>
        <taxon>Paniceae</taxon>
        <taxon>Cenchrinae</taxon>
        <taxon>Setaria</taxon>
    </lineage>
</organism>
<dbReference type="Pfam" id="PF03372">
    <property type="entry name" value="Exo_endo_phos"/>
    <property type="match status" value="1"/>
</dbReference>
<evidence type="ECO:0000313" key="2">
    <source>
        <dbReference type="EMBL" id="TKW10689.1"/>
    </source>
</evidence>
<keyword evidence="3" id="KW-1185">Reference proteome</keyword>
<dbReference type="GO" id="GO:0003824">
    <property type="term" value="F:catalytic activity"/>
    <property type="evidence" value="ECO:0007669"/>
    <property type="project" value="InterPro"/>
</dbReference>
<accession>A0A4U6UB12</accession>
<gene>
    <name evidence="2" type="ORF">SEVIR_6G182800v2</name>
</gene>
<feature type="domain" description="Endonuclease/exonuclease/phosphatase" evidence="1">
    <location>
        <begin position="5"/>
        <end position="101"/>
    </location>
</feature>